<protein>
    <submittedName>
        <fullName evidence="1">Uncharacterized protein</fullName>
    </submittedName>
</protein>
<keyword evidence="2" id="KW-1185">Reference proteome</keyword>
<gene>
    <name evidence="1" type="ORF">SAMN04489765_3135</name>
</gene>
<dbReference type="EMBL" id="FNLF01000002">
    <property type="protein sequence ID" value="SDR08703.1"/>
    <property type="molecule type" value="Genomic_DNA"/>
</dbReference>
<evidence type="ECO:0000313" key="1">
    <source>
        <dbReference type="EMBL" id="SDR08703.1"/>
    </source>
</evidence>
<dbReference type="STRING" id="47312.SAMN04489765_3135"/>
<evidence type="ECO:0000313" key="2">
    <source>
        <dbReference type="Proteomes" id="UP000183053"/>
    </source>
</evidence>
<organism evidence="1 2">
    <name type="scientific">Tsukamurella pulmonis</name>
    <dbReference type="NCBI Taxonomy" id="47312"/>
    <lineage>
        <taxon>Bacteria</taxon>
        <taxon>Bacillati</taxon>
        <taxon>Actinomycetota</taxon>
        <taxon>Actinomycetes</taxon>
        <taxon>Mycobacteriales</taxon>
        <taxon>Tsukamurellaceae</taxon>
        <taxon>Tsukamurella</taxon>
    </lineage>
</organism>
<sequence length="90" mass="9982">MRGRGRYSGGMMRLVIAAGAGYVLGTKAGRRRYEQINRTAKAIATSPATKKAVEIGRRKLAEQLNPDPKMRTMREIDAQTVIYSPKTDLD</sequence>
<dbReference type="AlphaFoldDB" id="A0A1H1G6D7"/>
<name>A0A1H1G6D7_9ACTN</name>
<accession>A0A1H1G6D7</accession>
<dbReference type="Proteomes" id="UP000183053">
    <property type="component" value="Unassembled WGS sequence"/>
</dbReference>
<proteinExistence type="predicted"/>
<reference evidence="2" key="1">
    <citation type="submission" date="2016-10" db="EMBL/GenBank/DDBJ databases">
        <authorList>
            <person name="Varghese N."/>
            <person name="Submissions S."/>
        </authorList>
    </citation>
    <scope>NUCLEOTIDE SEQUENCE [LARGE SCALE GENOMIC DNA]</scope>
    <source>
        <strain evidence="2">DSM 44142</strain>
    </source>
</reference>